<proteinExistence type="predicted"/>
<reference evidence="1 2" key="1">
    <citation type="submission" date="2014-07" db="EMBL/GenBank/DDBJ databases">
        <title>Complete Genome of Bacillus megaterium Myophage Mater.</title>
        <authorList>
            <person name="Lancaster J.C."/>
            <person name="Hodde M.K."/>
            <person name="Hernandez A.C."/>
            <person name="Everett G.F.K."/>
        </authorList>
    </citation>
    <scope>NUCLEOTIDE SEQUENCE [LARGE SCALE GENOMIC DNA]</scope>
</reference>
<organism evidence="1 2">
    <name type="scientific">Bacillus phage Mater</name>
    <dbReference type="NCBI Taxonomy" id="1540090"/>
    <lineage>
        <taxon>Viruses</taxon>
        <taxon>Duplodnaviria</taxon>
        <taxon>Heunggongvirae</taxon>
        <taxon>Uroviricota</taxon>
        <taxon>Caudoviricetes</taxon>
        <taxon>Herelleviridae</taxon>
        <taxon>Bastillevirinae</taxon>
        <taxon>Matervirus</taxon>
        <taxon>Matervirus mater</taxon>
    </lineage>
</organism>
<evidence type="ECO:0000313" key="1">
    <source>
        <dbReference type="EMBL" id="AIW03282.1"/>
    </source>
</evidence>
<dbReference type="KEGG" id="vg:24607024"/>
<evidence type="ECO:0000313" key="2">
    <source>
        <dbReference type="Proteomes" id="UP000030206"/>
    </source>
</evidence>
<gene>
    <name evidence="1" type="ORF">CPT_Mater125</name>
</gene>
<dbReference type="Proteomes" id="UP000030206">
    <property type="component" value="Segment"/>
</dbReference>
<dbReference type="EMBL" id="KM236245">
    <property type="protein sequence ID" value="AIW03282.1"/>
    <property type="molecule type" value="Genomic_DNA"/>
</dbReference>
<protein>
    <submittedName>
        <fullName evidence="1">Uncharacterized protein</fullName>
    </submittedName>
</protein>
<dbReference type="RefSeq" id="YP_009151084.1">
    <property type="nucleotide sequence ID" value="NC_027366.1"/>
</dbReference>
<name>A0A0A0RMS7_9CAUD</name>
<keyword evidence="2" id="KW-1185">Reference proteome</keyword>
<accession>A0A0A0RMS7</accession>
<dbReference type="GeneID" id="24607024"/>
<dbReference type="OrthoDB" id="28636at10239"/>
<sequence length="69" mass="7870">MKTNIEYENGTLTITSLDGDMKAEIEVATGITELTYIEATIDRLHAFTHAVRSRYRKFVTSQALEDFIE</sequence>